<dbReference type="EMBL" id="JAIXNE010000001">
    <property type="protein sequence ID" value="MCA6074396.1"/>
    <property type="molecule type" value="Genomic_DNA"/>
</dbReference>
<dbReference type="Proteomes" id="UP001139409">
    <property type="component" value="Unassembled WGS sequence"/>
</dbReference>
<protein>
    <submittedName>
        <fullName evidence="1">Rrf2 family transcriptional regulator</fullName>
    </submittedName>
</protein>
<dbReference type="InterPro" id="IPR000944">
    <property type="entry name" value="Tscrpt_reg_Rrf2"/>
</dbReference>
<reference evidence="1" key="1">
    <citation type="submission" date="2021-09" db="EMBL/GenBank/DDBJ databases">
        <title>Fulvivirga sp. isolated from coastal sediment.</title>
        <authorList>
            <person name="Yu H."/>
        </authorList>
    </citation>
    <scope>NUCLEOTIDE SEQUENCE</scope>
    <source>
        <strain evidence="1">1062</strain>
    </source>
</reference>
<comment type="caution">
    <text evidence="1">The sequence shown here is derived from an EMBL/GenBank/DDBJ whole genome shotgun (WGS) entry which is preliminary data.</text>
</comment>
<gene>
    <name evidence="1" type="ORF">LDX50_05925</name>
</gene>
<dbReference type="PANTHER" id="PTHR33221:SF15">
    <property type="entry name" value="HTH-TYPE TRANSCRIPTIONAL REGULATOR YWGB-RELATED"/>
    <property type="match status" value="1"/>
</dbReference>
<organism evidence="1 2">
    <name type="scientific">Fulvivirga sedimenti</name>
    <dbReference type="NCBI Taxonomy" id="2879465"/>
    <lineage>
        <taxon>Bacteria</taxon>
        <taxon>Pseudomonadati</taxon>
        <taxon>Bacteroidota</taxon>
        <taxon>Cytophagia</taxon>
        <taxon>Cytophagales</taxon>
        <taxon>Fulvivirgaceae</taxon>
        <taxon>Fulvivirga</taxon>
    </lineage>
</organism>
<dbReference type="InterPro" id="IPR036390">
    <property type="entry name" value="WH_DNA-bd_sf"/>
</dbReference>
<accession>A0A9X1HMU6</accession>
<dbReference type="GO" id="GO:0005829">
    <property type="term" value="C:cytosol"/>
    <property type="evidence" value="ECO:0007669"/>
    <property type="project" value="TreeGrafter"/>
</dbReference>
<sequence>MFSKTTKYAIKAVIYLGMYSSAKKKILTRDMYKEVKVSESYLAKILQDMARHGIISSTKGKNGGFYLDESNYQSTLLDIVRVTEGNQSVDSCVLGISQCNLKKPCPLHDKVGIYKTEFNQMLQETRIQELVTTIPEDYWEFPK</sequence>
<keyword evidence="2" id="KW-1185">Reference proteome</keyword>
<dbReference type="InterPro" id="IPR036388">
    <property type="entry name" value="WH-like_DNA-bd_sf"/>
</dbReference>
<dbReference type="GO" id="GO:0003700">
    <property type="term" value="F:DNA-binding transcription factor activity"/>
    <property type="evidence" value="ECO:0007669"/>
    <property type="project" value="TreeGrafter"/>
</dbReference>
<dbReference type="RefSeq" id="WP_225697490.1">
    <property type="nucleotide sequence ID" value="NZ_JAIXNE010000001.1"/>
</dbReference>
<dbReference type="NCBIfam" id="TIGR00738">
    <property type="entry name" value="rrf2_super"/>
    <property type="match status" value="1"/>
</dbReference>
<dbReference type="AlphaFoldDB" id="A0A9X1HMU6"/>
<evidence type="ECO:0000313" key="1">
    <source>
        <dbReference type="EMBL" id="MCA6074396.1"/>
    </source>
</evidence>
<dbReference type="SUPFAM" id="SSF46785">
    <property type="entry name" value="Winged helix' DNA-binding domain"/>
    <property type="match status" value="1"/>
</dbReference>
<dbReference type="PANTHER" id="PTHR33221">
    <property type="entry name" value="WINGED HELIX-TURN-HELIX TRANSCRIPTIONAL REGULATOR, RRF2 FAMILY"/>
    <property type="match status" value="1"/>
</dbReference>
<evidence type="ECO:0000313" key="2">
    <source>
        <dbReference type="Proteomes" id="UP001139409"/>
    </source>
</evidence>
<proteinExistence type="predicted"/>
<dbReference type="Gene3D" id="1.10.10.10">
    <property type="entry name" value="Winged helix-like DNA-binding domain superfamily/Winged helix DNA-binding domain"/>
    <property type="match status" value="1"/>
</dbReference>
<dbReference type="PROSITE" id="PS51197">
    <property type="entry name" value="HTH_RRF2_2"/>
    <property type="match status" value="1"/>
</dbReference>
<dbReference type="Pfam" id="PF02082">
    <property type="entry name" value="Rrf2"/>
    <property type="match status" value="1"/>
</dbReference>
<name>A0A9X1HMU6_9BACT</name>